<proteinExistence type="predicted"/>
<feature type="compositionally biased region" description="Polar residues" evidence="1">
    <location>
        <begin position="342"/>
        <end position="360"/>
    </location>
</feature>
<sequence>MTIETVSASAMATPTSASKTEIASATEIAVVTPLPSPTTVAESISVGGSGPYFVQTTARHHQSHPVQSSTPNNNGRNSIQKRHQSLQANTGNSGNMGNSNNNDNMNATIQPLRHKSSPTSSYLVKRSVVSLKKGLISYDKFMVLCAPISVQDIQSVYELLFVSDPSRPVDTRSIPWLGNVAFAAVKATPLLVILPSETRVDSPVFIHFDEVRSISDEVALSSACTFVLHLAKTDLRFVCKTSTDYVEWIRYLTIAFEIAASSFLSSADDLCHRANVNSAMLQQNHHLQFMQPTSQTPPPGLAHQHYGASSIGGGVSDIGRLESLSQLYASTPNNHLASPIQQQYGPSKTSMVHTTGNSIANGGDRS</sequence>
<feature type="compositionally biased region" description="Polar residues" evidence="1">
    <location>
        <begin position="64"/>
        <end position="78"/>
    </location>
</feature>
<feature type="region of interest" description="Disordered" evidence="1">
    <location>
        <begin position="51"/>
        <end position="116"/>
    </location>
</feature>
<feature type="compositionally biased region" description="Low complexity" evidence="1">
    <location>
        <begin position="88"/>
        <end position="108"/>
    </location>
</feature>
<organism evidence="2 3">
    <name type="scientific">Batrachochytrium salamandrivorans</name>
    <dbReference type="NCBI Taxonomy" id="1357716"/>
    <lineage>
        <taxon>Eukaryota</taxon>
        <taxon>Fungi</taxon>
        <taxon>Fungi incertae sedis</taxon>
        <taxon>Chytridiomycota</taxon>
        <taxon>Chytridiomycota incertae sedis</taxon>
        <taxon>Chytridiomycetes</taxon>
        <taxon>Rhizophydiales</taxon>
        <taxon>Rhizophydiales incertae sedis</taxon>
        <taxon>Batrachochytrium</taxon>
    </lineage>
</organism>
<accession>A0ABQ8F2J2</accession>
<gene>
    <name evidence="2" type="ORF">BASA50_010028</name>
</gene>
<protein>
    <recommendedName>
        <fullName evidence="4">PH domain-containing protein</fullName>
    </recommendedName>
</protein>
<dbReference type="EMBL" id="JAFCIX010000458">
    <property type="protein sequence ID" value="KAH6589457.1"/>
    <property type="molecule type" value="Genomic_DNA"/>
</dbReference>
<reference evidence="2 3" key="1">
    <citation type="submission" date="2021-02" db="EMBL/GenBank/DDBJ databases">
        <title>Variation within the Batrachochytrium salamandrivorans European outbreak.</title>
        <authorList>
            <person name="Kelly M."/>
            <person name="Pasmans F."/>
            <person name="Shea T.P."/>
            <person name="Munoz J.F."/>
            <person name="Carranza S."/>
            <person name="Cuomo C.A."/>
            <person name="Martel A."/>
        </authorList>
    </citation>
    <scope>NUCLEOTIDE SEQUENCE [LARGE SCALE GENOMIC DNA]</scope>
    <source>
        <strain evidence="2 3">AMFP18/2</strain>
    </source>
</reference>
<comment type="caution">
    <text evidence="2">The sequence shown here is derived from an EMBL/GenBank/DDBJ whole genome shotgun (WGS) entry which is preliminary data.</text>
</comment>
<evidence type="ECO:0008006" key="4">
    <source>
        <dbReference type="Google" id="ProtNLM"/>
    </source>
</evidence>
<evidence type="ECO:0000256" key="1">
    <source>
        <dbReference type="SAM" id="MobiDB-lite"/>
    </source>
</evidence>
<evidence type="ECO:0000313" key="3">
    <source>
        <dbReference type="Proteomes" id="UP001648503"/>
    </source>
</evidence>
<dbReference type="Proteomes" id="UP001648503">
    <property type="component" value="Unassembled WGS sequence"/>
</dbReference>
<feature type="region of interest" description="Disordered" evidence="1">
    <location>
        <begin position="342"/>
        <end position="366"/>
    </location>
</feature>
<name>A0ABQ8F2J2_9FUNG</name>
<keyword evidence="3" id="KW-1185">Reference proteome</keyword>
<evidence type="ECO:0000313" key="2">
    <source>
        <dbReference type="EMBL" id="KAH6589457.1"/>
    </source>
</evidence>